<evidence type="ECO:0000256" key="9">
    <source>
        <dbReference type="ARBA" id="ARBA00023054"/>
    </source>
</evidence>
<dbReference type="Pfam" id="PF12774">
    <property type="entry name" value="AAA_6"/>
    <property type="match status" value="1"/>
</dbReference>
<keyword evidence="5" id="KW-0677">Repeat</keyword>
<keyword evidence="7" id="KW-0067">ATP-binding</keyword>
<evidence type="ECO:0000256" key="6">
    <source>
        <dbReference type="ARBA" id="ARBA00022741"/>
    </source>
</evidence>
<evidence type="ECO:0000256" key="13">
    <source>
        <dbReference type="ARBA" id="ARBA00023273"/>
    </source>
</evidence>
<dbReference type="Gene3D" id="1.20.140.100">
    <property type="entry name" value="Dynein heavy chain, N-terminal domain 2"/>
    <property type="match status" value="1"/>
</dbReference>
<dbReference type="Gene3D" id="3.40.50.300">
    <property type="entry name" value="P-loop containing nucleotide triphosphate hydrolases"/>
    <property type="match status" value="2"/>
</dbReference>
<dbReference type="InterPro" id="IPR043157">
    <property type="entry name" value="Dynein_AAA1S"/>
</dbReference>
<dbReference type="EMBL" id="JQDR03017967">
    <property type="protein sequence ID" value="KAA0183269.1"/>
    <property type="molecule type" value="Genomic_DNA"/>
</dbReference>
<accession>A0A6A0GQA9</accession>
<dbReference type="SUPFAM" id="SSF52540">
    <property type="entry name" value="P-loop containing nucleoside triphosphate hydrolases"/>
    <property type="match status" value="2"/>
</dbReference>
<dbReference type="FunFam" id="3.40.50.300:FF:000543">
    <property type="entry name" value="Dynein axonemal heavy chain 5"/>
    <property type="match status" value="1"/>
</dbReference>
<sequence length="870" mass="99847">MILGSLLSNRYNTPFRKQIQKWVSDLSSTNDVLERWLFVQNLWVYLEAVFVGGDIAKQLPKEAKRFYVIDKNWQKIMARAHDSPNVVTCCVGEELLNQLLPHLQEQLELCQKSLSGYLEKKRVMFPRFFFVSDPALLEILGQASDSHTIQAHLLSIFDNTKFVKFHETDYDRIVAIVSSEGEVVQLEKPVRAEGSVELWLMKLLKMSQQSVHGIVRQAYHVIQDQDLNLLRFLEQFPAQVGLLGLQMIWTRDSEIALSQARADRRVMTDMNNRFLDLLNLLINTTTRDLEHVQRTKYETLITIHIHQRDIFDGLCRNNVKSPMDFDWLRQSRFYFKEDADKTSIAITDVNFTYQNEFLGCTERLVITPLTDRCYITLAQALSMCCGGSPTGPAGTGKTETTKDMGKTLGKYVVVFNCSDQMDYRGLGRIYKGLVQSGSWGCFDEFNRIELAVLSVAAQQVAVLHNCKRERRPNLVFTDGDLVEMNPEFGIFLTMNLGYHGRQELPENLKIQFRNVAMMVPDRQIIIRVKLASCGFLENITLARKFYTLYKLCEEQLTKQVHYDFGLRNILSVLRTLGAAKRANPKDPEAVIVMRVLRDMNLSKLVDEDEPLFLSLIDDLFPNMSQERGYYSQLTTAIAEVTEEMGLANHPPWRLKLIQLYETQRVRHGMMTLGPSGAGKTSCIHVLMQALTKIGQPHREMRMNPKAITSAQMFGRLDVATNDWTDGIFSTLWRRTLKTKKGENVWIVLDGPVDAIWIENLNSVLDDNRTLTLANGDRIPMSPNCKIIFEPADIENASPSTVSRNGMVYMSSSGLDWRPIFQAWLNNRPQFEHQILSRVFTEHFQSIFTWAKQNLHWSLSVIEINVITQAR</sequence>
<dbReference type="Gene3D" id="3.20.180.20">
    <property type="entry name" value="Dynein heavy chain, N-terminal domain 2"/>
    <property type="match status" value="1"/>
</dbReference>
<evidence type="ECO:0000256" key="10">
    <source>
        <dbReference type="ARBA" id="ARBA00023069"/>
    </source>
</evidence>
<dbReference type="Pfam" id="PF08393">
    <property type="entry name" value="DHC_N2"/>
    <property type="match status" value="1"/>
</dbReference>
<dbReference type="FunFam" id="3.20.180.20:FF:000001">
    <property type="entry name" value="Dynein axonemal heavy chain 5"/>
    <property type="match status" value="1"/>
</dbReference>
<keyword evidence="11" id="KW-0505">Motor protein</keyword>
<evidence type="ECO:0000259" key="15">
    <source>
        <dbReference type="Pfam" id="PF12774"/>
    </source>
</evidence>
<feature type="domain" description="Dynein heavy chain linker" evidence="14">
    <location>
        <begin position="2"/>
        <end position="218"/>
    </location>
</feature>
<dbReference type="InterPro" id="IPR013602">
    <property type="entry name" value="Dynein_heavy_linker"/>
</dbReference>
<organism evidence="16">
    <name type="scientific">Hyalella azteca</name>
    <name type="common">Amphipod</name>
    <dbReference type="NCBI Taxonomy" id="294128"/>
    <lineage>
        <taxon>Eukaryota</taxon>
        <taxon>Metazoa</taxon>
        <taxon>Ecdysozoa</taxon>
        <taxon>Arthropoda</taxon>
        <taxon>Crustacea</taxon>
        <taxon>Multicrustacea</taxon>
        <taxon>Malacostraca</taxon>
        <taxon>Eumalacostraca</taxon>
        <taxon>Peracarida</taxon>
        <taxon>Amphipoda</taxon>
        <taxon>Senticaudata</taxon>
        <taxon>Talitrida</taxon>
        <taxon>Talitroidea</taxon>
        <taxon>Hyalellidae</taxon>
        <taxon>Hyalella</taxon>
    </lineage>
</organism>
<keyword evidence="10" id="KW-0969">Cilium</keyword>
<reference evidence="16" key="1">
    <citation type="submission" date="2014-08" db="EMBL/GenBank/DDBJ databases">
        <authorList>
            <person name="Murali S."/>
            <person name="Richards S."/>
            <person name="Bandaranaike D."/>
            <person name="Bellair M."/>
            <person name="Blankenburg K."/>
            <person name="Chao H."/>
            <person name="Dinh H."/>
            <person name="Doddapaneni H."/>
            <person name="Dugan-Rocha S."/>
            <person name="Elkadiri S."/>
            <person name="Gnanaolivu R."/>
            <person name="Hughes D."/>
            <person name="Lee S."/>
            <person name="Li M."/>
            <person name="Ming W."/>
            <person name="Munidasa M."/>
            <person name="Muniz J."/>
            <person name="Nguyen L."/>
            <person name="Osuji N."/>
            <person name="Pu L.-L."/>
            <person name="Puazo M."/>
            <person name="Skinner E."/>
            <person name="Qu C."/>
            <person name="Quiroz J."/>
            <person name="Raj R."/>
            <person name="Weissenberger G."/>
            <person name="Xin Y."/>
            <person name="Zou X."/>
            <person name="Han Y."/>
            <person name="Worley K."/>
            <person name="Muzny D."/>
            <person name="Gibbs R."/>
        </authorList>
    </citation>
    <scope>NUCLEOTIDE SEQUENCE</scope>
    <source>
        <strain evidence="16">HAZT.00-mixed</strain>
        <tissue evidence="16">Whole organism</tissue>
    </source>
</reference>
<evidence type="ECO:0000256" key="12">
    <source>
        <dbReference type="ARBA" id="ARBA00023212"/>
    </source>
</evidence>
<keyword evidence="9" id="KW-0175">Coiled coil</keyword>
<dbReference type="GO" id="GO:0005524">
    <property type="term" value="F:ATP binding"/>
    <property type="evidence" value="ECO:0007669"/>
    <property type="project" value="UniProtKB-KW"/>
</dbReference>
<keyword evidence="3" id="KW-0963">Cytoplasm</keyword>
<evidence type="ECO:0000313" key="16">
    <source>
        <dbReference type="EMBL" id="KAA0183269.1"/>
    </source>
</evidence>
<reference evidence="16" key="2">
    <citation type="journal article" date="2018" name="Environ. Sci. Technol.">
        <title>The Toxicogenome of Hyalella azteca: A Model for Sediment Ecotoxicology and Evolutionary Toxicology.</title>
        <authorList>
            <person name="Poynton H.C."/>
            <person name="Hasenbein S."/>
            <person name="Benoit J.B."/>
            <person name="Sepulveda M.S."/>
            <person name="Poelchau M.F."/>
            <person name="Hughes D.S.T."/>
            <person name="Murali S.C."/>
            <person name="Chen S."/>
            <person name="Glastad K.M."/>
            <person name="Goodisman M.A.D."/>
            <person name="Werren J.H."/>
            <person name="Vineis J.H."/>
            <person name="Bowen J.L."/>
            <person name="Friedrich M."/>
            <person name="Jones J."/>
            <person name="Robertson H.M."/>
            <person name="Feyereisen R."/>
            <person name="Mechler-Hickson A."/>
            <person name="Mathers N."/>
            <person name="Lee C.E."/>
            <person name="Colbourne J.K."/>
            <person name="Biales A."/>
            <person name="Johnston J.S."/>
            <person name="Wellborn G.A."/>
            <person name="Rosendale A.J."/>
            <person name="Cridge A.G."/>
            <person name="Munoz-Torres M.C."/>
            <person name="Bain P.A."/>
            <person name="Manny A.R."/>
            <person name="Major K.M."/>
            <person name="Lambert F.N."/>
            <person name="Vulpe C.D."/>
            <person name="Tuck P."/>
            <person name="Blalock B.J."/>
            <person name="Lin Y.Y."/>
            <person name="Smith M.E."/>
            <person name="Ochoa-Acuna H."/>
            <person name="Chen M.M."/>
            <person name="Childers C.P."/>
            <person name="Qu J."/>
            <person name="Dugan S."/>
            <person name="Lee S.L."/>
            <person name="Chao H."/>
            <person name="Dinh H."/>
            <person name="Han Y."/>
            <person name="Doddapaneni H."/>
            <person name="Worley K.C."/>
            <person name="Muzny D.M."/>
            <person name="Gibbs R.A."/>
            <person name="Richards S."/>
        </authorList>
    </citation>
    <scope>NUCLEOTIDE SEQUENCE</scope>
    <source>
        <strain evidence="16">HAZT.00-mixed</strain>
        <tissue evidence="16">Whole organism</tissue>
    </source>
</reference>
<dbReference type="FunFam" id="1.20.58.1120:FF:000004">
    <property type="entry name" value="Dynein axonemal heavy chain 5"/>
    <property type="match status" value="1"/>
</dbReference>
<dbReference type="GO" id="GO:0045505">
    <property type="term" value="F:dynein intermediate chain binding"/>
    <property type="evidence" value="ECO:0007669"/>
    <property type="project" value="InterPro"/>
</dbReference>
<comment type="subcellular location">
    <subcellularLocation>
        <location evidence="1">Cytoplasm</location>
        <location evidence="1">Cytoskeleton</location>
        <location evidence="1">Cilium axoneme</location>
    </subcellularLocation>
</comment>
<keyword evidence="8" id="KW-0243">Dynein</keyword>
<dbReference type="Proteomes" id="UP000711488">
    <property type="component" value="Unassembled WGS sequence"/>
</dbReference>
<evidence type="ECO:0000256" key="5">
    <source>
        <dbReference type="ARBA" id="ARBA00022737"/>
    </source>
</evidence>
<protein>
    <recommendedName>
        <fullName evidence="17">Dynein heavy chain hydrolytic ATP-binding dynein motor region domain-containing protein</fullName>
    </recommendedName>
</protein>
<proteinExistence type="inferred from homology"/>
<dbReference type="GO" id="GO:0005858">
    <property type="term" value="C:axonemal dynein complex"/>
    <property type="evidence" value="ECO:0007669"/>
    <property type="project" value="TreeGrafter"/>
</dbReference>
<dbReference type="Gene3D" id="1.10.8.710">
    <property type="match status" value="1"/>
</dbReference>
<keyword evidence="12" id="KW-0206">Cytoskeleton</keyword>
<evidence type="ECO:0000256" key="8">
    <source>
        <dbReference type="ARBA" id="ARBA00023017"/>
    </source>
</evidence>
<evidence type="ECO:0000256" key="2">
    <source>
        <dbReference type="ARBA" id="ARBA00008887"/>
    </source>
</evidence>
<dbReference type="InterPro" id="IPR026983">
    <property type="entry name" value="DHC"/>
</dbReference>
<name>A0A6A0GQA9_HYAAZ</name>
<dbReference type="PANTHER" id="PTHR46532">
    <property type="entry name" value="MALE FERTILITY FACTOR KL5"/>
    <property type="match status" value="1"/>
</dbReference>
<feature type="domain" description="Dynein heavy chain hydrolytic ATP-binding dynein motor region" evidence="15">
    <location>
        <begin position="353"/>
        <end position="680"/>
    </location>
</feature>
<dbReference type="AlphaFoldDB" id="A0A6A0GQA9"/>
<dbReference type="Gene3D" id="1.20.58.1120">
    <property type="match status" value="1"/>
</dbReference>
<evidence type="ECO:0000256" key="3">
    <source>
        <dbReference type="ARBA" id="ARBA00022490"/>
    </source>
</evidence>
<comment type="similarity">
    <text evidence="2">Belongs to the dynein heavy chain family.</text>
</comment>
<dbReference type="InterPro" id="IPR042228">
    <property type="entry name" value="Dynein_linker_3"/>
</dbReference>
<dbReference type="PANTHER" id="PTHR46532:SF4">
    <property type="entry name" value="AAA+ ATPASE DOMAIN-CONTAINING PROTEIN"/>
    <property type="match status" value="1"/>
</dbReference>
<dbReference type="GO" id="GO:0007018">
    <property type="term" value="P:microtubule-based movement"/>
    <property type="evidence" value="ECO:0007669"/>
    <property type="project" value="InterPro"/>
</dbReference>
<dbReference type="FunFam" id="1.20.140.100:FF:000003">
    <property type="entry name" value="Dynein, axonemal, heavy chain 5"/>
    <property type="match status" value="1"/>
</dbReference>
<evidence type="ECO:0008006" key="17">
    <source>
        <dbReference type="Google" id="ProtNLM"/>
    </source>
</evidence>
<keyword evidence="4" id="KW-0493">Microtubule</keyword>
<comment type="caution">
    <text evidence="16">The sequence shown here is derived from an EMBL/GenBank/DDBJ whole genome shotgun (WGS) entry which is preliminary data.</text>
</comment>
<dbReference type="FunFam" id="3.40.50.300:FF:000044">
    <property type="entry name" value="Dynein heavy chain 5, axonemal"/>
    <property type="match status" value="1"/>
</dbReference>
<evidence type="ECO:0000256" key="7">
    <source>
        <dbReference type="ARBA" id="ARBA00022840"/>
    </source>
</evidence>
<gene>
    <name evidence="16" type="ORF">HAZT_HAZT002978</name>
</gene>
<dbReference type="InterPro" id="IPR035699">
    <property type="entry name" value="AAA_6"/>
</dbReference>
<reference evidence="16" key="3">
    <citation type="submission" date="2019-06" db="EMBL/GenBank/DDBJ databases">
        <authorList>
            <person name="Poynton C."/>
            <person name="Hasenbein S."/>
            <person name="Benoit J.B."/>
            <person name="Sepulveda M.S."/>
            <person name="Poelchau M.F."/>
            <person name="Murali S.C."/>
            <person name="Chen S."/>
            <person name="Glastad K.M."/>
            <person name="Werren J.H."/>
            <person name="Vineis J.H."/>
            <person name="Bowen J.L."/>
            <person name="Friedrich M."/>
            <person name="Jones J."/>
            <person name="Robertson H.M."/>
            <person name="Feyereisen R."/>
            <person name="Mechler-Hickson A."/>
            <person name="Mathers N."/>
            <person name="Lee C.E."/>
            <person name="Colbourne J.K."/>
            <person name="Biales A."/>
            <person name="Johnston J.S."/>
            <person name="Wellborn G.A."/>
            <person name="Rosendale A.J."/>
            <person name="Cridge A.G."/>
            <person name="Munoz-Torres M.C."/>
            <person name="Bain P.A."/>
            <person name="Manny A.R."/>
            <person name="Major K.M."/>
            <person name="Lambert F.N."/>
            <person name="Vulpe C.D."/>
            <person name="Tuck P."/>
            <person name="Blalock B.J."/>
            <person name="Lin Y.-Y."/>
            <person name="Smith M.E."/>
            <person name="Ochoa-Acuna H."/>
            <person name="Chen M.-J.M."/>
            <person name="Childers C.P."/>
            <person name="Qu J."/>
            <person name="Dugan S."/>
            <person name="Lee S.L."/>
            <person name="Chao H."/>
            <person name="Dinh H."/>
            <person name="Han Y."/>
            <person name="Doddapaneni H."/>
            <person name="Worley K.C."/>
            <person name="Muzny D.M."/>
            <person name="Gibbs R.A."/>
            <person name="Richards S."/>
        </authorList>
    </citation>
    <scope>NUCLEOTIDE SEQUENCE</scope>
    <source>
        <strain evidence="16">HAZT.00-mixed</strain>
        <tissue evidence="16">Whole organism</tissue>
    </source>
</reference>
<dbReference type="InterPro" id="IPR042222">
    <property type="entry name" value="Dynein_2_N"/>
</dbReference>
<dbReference type="GO" id="GO:0051959">
    <property type="term" value="F:dynein light intermediate chain binding"/>
    <property type="evidence" value="ECO:0007669"/>
    <property type="project" value="InterPro"/>
</dbReference>
<keyword evidence="6" id="KW-0547">Nucleotide-binding</keyword>
<evidence type="ECO:0000256" key="1">
    <source>
        <dbReference type="ARBA" id="ARBA00004430"/>
    </source>
</evidence>
<dbReference type="FunFam" id="1.10.8.710:FF:000003">
    <property type="entry name" value="Dynein axonemal heavy chain 5"/>
    <property type="match status" value="1"/>
</dbReference>
<evidence type="ECO:0000256" key="11">
    <source>
        <dbReference type="ARBA" id="ARBA00023175"/>
    </source>
</evidence>
<dbReference type="GO" id="GO:0005874">
    <property type="term" value="C:microtubule"/>
    <property type="evidence" value="ECO:0007669"/>
    <property type="project" value="UniProtKB-KW"/>
</dbReference>
<evidence type="ECO:0000256" key="4">
    <source>
        <dbReference type="ARBA" id="ARBA00022701"/>
    </source>
</evidence>
<evidence type="ECO:0000259" key="14">
    <source>
        <dbReference type="Pfam" id="PF08393"/>
    </source>
</evidence>
<dbReference type="InterPro" id="IPR027417">
    <property type="entry name" value="P-loop_NTPase"/>
</dbReference>
<keyword evidence="13" id="KW-0966">Cell projection</keyword>